<dbReference type="InterPro" id="IPR046848">
    <property type="entry name" value="E_motif"/>
</dbReference>
<dbReference type="InterPro" id="IPR002885">
    <property type="entry name" value="PPR_rpt"/>
</dbReference>
<organism evidence="4 5">
    <name type="scientific">Trifolium pratense</name>
    <name type="common">Red clover</name>
    <dbReference type="NCBI Taxonomy" id="57577"/>
    <lineage>
        <taxon>Eukaryota</taxon>
        <taxon>Viridiplantae</taxon>
        <taxon>Streptophyta</taxon>
        <taxon>Embryophyta</taxon>
        <taxon>Tracheophyta</taxon>
        <taxon>Spermatophyta</taxon>
        <taxon>Magnoliopsida</taxon>
        <taxon>eudicotyledons</taxon>
        <taxon>Gunneridae</taxon>
        <taxon>Pentapetalae</taxon>
        <taxon>rosids</taxon>
        <taxon>fabids</taxon>
        <taxon>Fabales</taxon>
        <taxon>Fabaceae</taxon>
        <taxon>Papilionoideae</taxon>
        <taxon>50 kb inversion clade</taxon>
        <taxon>NPAAA clade</taxon>
        <taxon>Hologalegina</taxon>
        <taxon>IRL clade</taxon>
        <taxon>Trifolieae</taxon>
        <taxon>Trifolium</taxon>
    </lineage>
</organism>
<feature type="repeat" description="PPR" evidence="3">
    <location>
        <begin position="272"/>
        <end position="306"/>
    </location>
</feature>
<proteinExistence type="inferred from homology"/>
<dbReference type="Pfam" id="PF20431">
    <property type="entry name" value="E_motif"/>
    <property type="match status" value="1"/>
</dbReference>
<protein>
    <submittedName>
        <fullName evidence="4">Pentatricopeptide repeat-containing protein</fullName>
    </submittedName>
</protein>
<dbReference type="FunFam" id="1.25.40.10:FF:000344">
    <property type="entry name" value="Pentatricopeptide repeat-containing protein"/>
    <property type="match status" value="1"/>
</dbReference>
<gene>
    <name evidence="4" type="ORF">L195_g010916</name>
</gene>
<dbReference type="GO" id="GO:0003723">
    <property type="term" value="F:RNA binding"/>
    <property type="evidence" value="ECO:0007669"/>
    <property type="project" value="InterPro"/>
</dbReference>
<sequence length="595" mass="66120">MNKGKDSLKWVLLDLIERCNNLRTFKQIHTQLLTSTLVANDLVVPKVANFFGKHVTDIHYPCNFLKHFDWSLSSFPCNLIISGYGAGHLPWSATLIYRWVVSHGFVPDVYTVPAVLKSCAKFSGIAEVRQFHTLSVKTGLWCDIFVQNSLVHVYSICGDTVEAGKVFDVMLVRDVVSWTGLISGYVKAGLFNDAVALFLRMDVAPNVATFVSILGACGKLGYLNLGKGIHGLVSKYPHGKELVVNNTVMDMYMKCESVTDAKQLFDEIPEKDIISWTSMISGLVQCECPQESIDLFCKMLGSGFEPDGVILTSVLSACASLGLLDYGRWVHEYIDHNRIKWDVYMGTSLVDMYAKCGCIDMAQYVFNSLPSKNIRTWNAYIGGLAINGHGQEALKQFGYLVESGIRPNEVTFLAVFTACCHSGLVDEGRSYFNQMTSPPYNLSPWLEHYGCMVDLLCRAELAGEAMELIKKMPMPPDVQILGALLSASNTYGNVRLTPEMLKSLPNFECQESGVYVLLSNLYATNKKWAEVRSVRRLMKEKGISKAPGSSLIRVDGKSHKFLVGDNSHPQSEDINVLLNILTNQTYLEGHIDTLS</sequence>
<dbReference type="AlphaFoldDB" id="A0A2K3PG16"/>
<evidence type="ECO:0000313" key="5">
    <source>
        <dbReference type="Proteomes" id="UP000236291"/>
    </source>
</evidence>
<feature type="repeat" description="PPR" evidence="3">
    <location>
        <begin position="174"/>
        <end position="204"/>
    </location>
</feature>
<dbReference type="Proteomes" id="UP000236291">
    <property type="component" value="Unassembled WGS sequence"/>
</dbReference>
<reference evidence="4 5" key="1">
    <citation type="journal article" date="2014" name="Am. J. Bot.">
        <title>Genome assembly and annotation for red clover (Trifolium pratense; Fabaceae).</title>
        <authorList>
            <person name="Istvanek J."/>
            <person name="Jaros M."/>
            <person name="Krenek A."/>
            <person name="Repkova J."/>
        </authorList>
    </citation>
    <scope>NUCLEOTIDE SEQUENCE [LARGE SCALE GENOMIC DNA]</scope>
    <source>
        <strain evidence="5">cv. Tatra</strain>
        <tissue evidence="4">Young leaves</tissue>
    </source>
</reference>
<dbReference type="InterPro" id="IPR046960">
    <property type="entry name" value="PPR_At4g14850-like_plant"/>
</dbReference>
<dbReference type="Pfam" id="PF01535">
    <property type="entry name" value="PPR"/>
    <property type="match status" value="3"/>
</dbReference>
<comment type="caution">
    <text evidence="4">The sequence shown here is derived from an EMBL/GenBank/DDBJ whole genome shotgun (WGS) entry which is preliminary data.</text>
</comment>
<dbReference type="PROSITE" id="PS51375">
    <property type="entry name" value="PPR"/>
    <property type="match status" value="3"/>
</dbReference>
<dbReference type="STRING" id="57577.A0A2K3PG16"/>
<evidence type="ECO:0000313" key="4">
    <source>
        <dbReference type="EMBL" id="PNY14240.1"/>
    </source>
</evidence>
<dbReference type="FunFam" id="1.25.40.10:FF:000333">
    <property type="entry name" value="Pentatricopeptide repeat-containing protein"/>
    <property type="match status" value="1"/>
</dbReference>
<dbReference type="NCBIfam" id="TIGR00756">
    <property type="entry name" value="PPR"/>
    <property type="match status" value="2"/>
</dbReference>
<dbReference type="PANTHER" id="PTHR47926">
    <property type="entry name" value="PENTATRICOPEPTIDE REPEAT-CONTAINING PROTEIN"/>
    <property type="match status" value="1"/>
</dbReference>
<dbReference type="PANTHER" id="PTHR47926:SF459">
    <property type="entry name" value="PENTATRICOPEPTIDE REPEAT-CONTAINING PROTEIN"/>
    <property type="match status" value="1"/>
</dbReference>
<evidence type="ECO:0000256" key="1">
    <source>
        <dbReference type="ARBA" id="ARBA00006643"/>
    </source>
</evidence>
<dbReference type="FunFam" id="1.25.40.10:FF:000511">
    <property type="entry name" value="Pentatricopeptide repeat-containing protein"/>
    <property type="match status" value="1"/>
</dbReference>
<name>A0A2K3PG16_TRIPR</name>
<evidence type="ECO:0000256" key="2">
    <source>
        <dbReference type="ARBA" id="ARBA00022737"/>
    </source>
</evidence>
<evidence type="ECO:0000256" key="3">
    <source>
        <dbReference type="PROSITE-ProRule" id="PRU00708"/>
    </source>
</evidence>
<dbReference type="GO" id="GO:0009451">
    <property type="term" value="P:RNA modification"/>
    <property type="evidence" value="ECO:0007669"/>
    <property type="project" value="InterPro"/>
</dbReference>
<dbReference type="Pfam" id="PF13041">
    <property type="entry name" value="PPR_2"/>
    <property type="match status" value="2"/>
</dbReference>
<dbReference type="Gene3D" id="1.25.40.10">
    <property type="entry name" value="Tetratricopeptide repeat domain"/>
    <property type="match status" value="3"/>
</dbReference>
<feature type="repeat" description="PPR" evidence="3">
    <location>
        <begin position="373"/>
        <end position="407"/>
    </location>
</feature>
<comment type="similarity">
    <text evidence="1">Belongs to the PPR family. PCMP-H subfamily.</text>
</comment>
<reference evidence="4 5" key="2">
    <citation type="journal article" date="2017" name="Front. Plant Sci.">
        <title>Gene Classification and Mining of Molecular Markers Useful in Red Clover (Trifolium pratense) Breeding.</title>
        <authorList>
            <person name="Istvanek J."/>
            <person name="Dluhosova J."/>
            <person name="Dluhos P."/>
            <person name="Patkova L."/>
            <person name="Nedelnik J."/>
            <person name="Repkova J."/>
        </authorList>
    </citation>
    <scope>NUCLEOTIDE SEQUENCE [LARGE SCALE GENOMIC DNA]</scope>
    <source>
        <strain evidence="5">cv. Tatra</strain>
        <tissue evidence="4">Young leaves</tissue>
    </source>
</reference>
<dbReference type="EMBL" id="ASHM01006696">
    <property type="protein sequence ID" value="PNY14240.1"/>
    <property type="molecule type" value="Genomic_DNA"/>
</dbReference>
<accession>A0A2K3PG16</accession>
<dbReference type="InterPro" id="IPR011990">
    <property type="entry name" value="TPR-like_helical_dom_sf"/>
</dbReference>
<keyword evidence="2" id="KW-0677">Repeat</keyword>